<comment type="caution">
    <text evidence="1">The sequence shown here is derived from an EMBL/GenBank/DDBJ whole genome shotgun (WGS) entry which is preliminary data.</text>
</comment>
<dbReference type="EMBL" id="VBAO01000056">
    <property type="protein sequence ID" value="TMI83883.1"/>
    <property type="molecule type" value="Genomic_DNA"/>
</dbReference>
<evidence type="ECO:0000313" key="2">
    <source>
        <dbReference type="Proteomes" id="UP000320048"/>
    </source>
</evidence>
<reference evidence="1 2" key="1">
    <citation type="journal article" date="2019" name="Nat. Microbiol.">
        <title>Mediterranean grassland soil C-N compound turnover is dependent on rainfall and depth, and is mediated by genomically divergent microorganisms.</title>
        <authorList>
            <person name="Diamond S."/>
            <person name="Andeer P.F."/>
            <person name="Li Z."/>
            <person name="Crits-Christoph A."/>
            <person name="Burstein D."/>
            <person name="Anantharaman K."/>
            <person name="Lane K.R."/>
            <person name="Thomas B.C."/>
            <person name="Pan C."/>
            <person name="Northen T.R."/>
            <person name="Banfield J.F."/>
        </authorList>
    </citation>
    <scope>NUCLEOTIDE SEQUENCE [LARGE SCALE GENOMIC DNA]</scope>
    <source>
        <strain evidence="1">NP_7</strain>
    </source>
</reference>
<proteinExistence type="predicted"/>
<dbReference type="Proteomes" id="UP000320048">
    <property type="component" value="Unassembled WGS sequence"/>
</dbReference>
<dbReference type="AlphaFoldDB" id="A0A537JK02"/>
<sequence length="127" mass="13792">MAVDHPASPDLDVAVLTHLRGYPEELRRFSNLIKQAHPHGRTAVEFFLSRPVAENSFIAMLCRLVQAGEDIVTVVEAADVLHVPPARVLDLAATPGFPRPLSGEGRHQVWRRTDIAAFRSPGAPAAG</sequence>
<gene>
    <name evidence="1" type="ORF">E6H04_02125</name>
</gene>
<organism evidence="1 2">
    <name type="scientific">Candidatus Segetimicrobium genomatis</name>
    <dbReference type="NCBI Taxonomy" id="2569760"/>
    <lineage>
        <taxon>Bacteria</taxon>
        <taxon>Bacillati</taxon>
        <taxon>Candidatus Sysuimicrobiota</taxon>
        <taxon>Candidatus Sysuimicrobiia</taxon>
        <taxon>Candidatus Sysuimicrobiales</taxon>
        <taxon>Candidatus Segetimicrobiaceae</taxon>
        <taxon>Candidatus Segetimicrobium</taxon>
    </lineage>
</organism>
<evidence type="ECO:0000313" key="1">
    <source>
        <dbReference type="EMBL" id="TMI83883.1"/>
    </source>
</evidence>
<protein>
    <submittedName>
        <fullName evidence="1">Uncharacterized protein</fullName>
    </submittedName>
</protein>
<name>A0A537JK02_9BACT</name>
<accession>A0A537JK02</accession>